<reference evidence="7" key="1">
    <citation type="submission" date="2023-04" db="EMBL/GenBank/DDBJ databases">
        <title>Ambrosiozyma monospora NBRC 1965.</title>
        <authorList>
            <person name="Ichikawa N."/>
            <person name="Sato H."/>
            <person name="Tonouchi N."/>
        </authorList>
    </citation>
    <scope>NUCLEOTIDE SEQUENCE</scope>
    <source>
        <strain evidence="7">NBRC 1965</strain>
    </source>
</reference>
<dbReference type="GO" id="GO:0000727">
    <property type="term" value="P:double-strand break repair via break-induced replication"/>
    <property type="evidence" value="ECO:0007669"/>
    <property type="project" value="TreeGrafter"/>
</dbReference>
<keyword evidence="3" id="KW-0235">DNA replication</keyword>
<feature type="region of interest" description="Disordered" evidence="6">
    <location>
        <begin position="182"/>
        <end position="236"/>
    </location>
</feature>
<organism evidence="7 8">
    <name type="scientific">Ambrosiozyma monospora</name>
    <name type="common">Yeast</name>
    <name type="synonym">Endomycopsis monosporus</name>
    <dbReference type="NCBI Taxonomy" id="43982"/>
    <lineage>
        <taxon>Eukaryota</taxon>
        <taxon>Fungi</taxon>
        <taxon>Dikarya</taxon>
        <taxon>Ascomycota</taxon>
        <taxon>Saccharomycotina</taxon>
        <taxon>Pichiomycetes</taxon>
        <taxon>Pichiales</taxon>
        <taxon>Pichiaceae</taxon>
        <taxon>Ambrosiozyma</taxon>
    </lineage>
</organism>
<sequence length="264" mass="29658">MILTPQEFSKAFDEIKQTSLTHSTCKMIIFVSSLNVDAICASKILSSLLKKNLIVFQLLPVVGYNDLKAKYQKIDDSISTIILIGCGSMVDLESFLEIDINDHVDTDPYNAPVTPDSSSNDQQQQQALRLTRKIYVIDGHRPWNLDNLFGSHMVTCFDDGSSAVELKGEEQAYSALVAIDSDAEDEDDDDDEEEEEQEELADTDADEDFEESIKTSRKRRLSSPNPGKKQRKSIIKQHEKTIEEYYNQGTSLTISAALQICYPC</sequence>
<dbReference type="Proteomes" id="UP001165063">
    <property type="component" value="Unassembled WGS sequence"/>
</dbReference>
<dbReference type="GO" id="GO:0031261">
    <property type="term" value="C:DNA replication preinitiation complex"/>
    <property type="evidence" value="ECO:0007669"/>
    <property type="project" value="TreeGrafter"/>
</dbReference>
<accession>A0A9W6YZQ2</accession>
<comment type="caution">
    <text evidence="7">The sequence shown here is derived from an EMBL/GenBank/DDBJ whole genome shotgun (WGS) entry which is preliminary data.</text>
</comment>
<keyword evidence="8" id="KW-1185">Reference proteome</keyword>
<dbReference type="GO" id="GO:0003688">
    <property type="term" value="F:DNA replication origin binding"/>
    <property type="evidence" value="ECO:0007669"/>
    <property type="project" value="TreeGrafter"/>
</dbReference>
<evidence type="ECO:0000256" key="3">
    <source>
        <dbReference type="ARBA" id="ARBA00022705"/>
    </source>
</evidence>
<feature type="compositionally biased region" description="Acidic residues" evidence="6">
    <location>
        <begin position="182"/>
        <end position="210"/>
    </location>
</feature>
<evidence type="ECO:0000256" key="4">
    <source>
        <dbReference type="ARBA" id="ARBA00023242"/>
    </source>
</evidence>
<evidence type="ECO:0000256" key="2">
    <source>
        <dbReference type="ARBA" id="ARBA00010727"/>
    </source>
</evidence>
<keyword evidence="5" id="KW-0131">Cell cycle</keyword>
<evidence type="ECO:0000313" key="8">
    <source>
        <dbReference type="Proteomes" id="UP001165063"/>
    </source>
</evidence>
<evidence type="ECO:0000256" key="5">
    <source>
        <dbReference type="ARBA" id="ARBA00023306"/>
    </source>
</evidence>
<comment type="similarity">
    <text evidence="2">Belongs to the CDC45 family.</text>
</comment>
<gene>
    <name evidence="7" type="ORF">Amon01_000479600</name>
</gene>
<comment type="subcellular location">
    <subcellularLocation>
        <location evidence="1">Nucleus</location>
    </subcellularLocation>
</comment>
<protein>
    <submittedName>
        <fullName evidence="7">Unnamed protein product</fullName>
    </submittedName>
</protein>
<dbReference type="GO" id="GO:0006270">
    <property type="term" value="P:DNA replication initiation"/>
    <property type="evidence" value="ECO:0007669"/>
    <property type="project" value="InterPro"/>
</dbReference>
<dbReference type="InterPro" id="IPR003874">
    <property type="entry name" value="CDC45"/>
</dbReference>
<evidence type="ECO:0000256" key="6">
    <source>
        <dbReference type="SAM" id="MobiDB-lite"/>
    </source>
</evidence>
<dbReference type="PANTHER" id="PTHR10507">
    <property type="entry name" value="CDC45-RELATED PROTEIN"/>
    <property type="match status" value="1"/>
</dbReference>
<dbReference type="GO" id="GO:0003697">
    <property type="term" value="F:single-stranded DNA binding"/>
    <property type="evidence" value="ECO:0007669"/>
    <property type="project" value="TreeGrafter"/>
</dbReference>
<dbReference type="AlphaFoldDB" id="A0A9W6YZQ2"/>
<evidence type="ECO:0000256" key="1">
    <source>
        <dbReference type="ARBA" id="ARBA00004123"/>
    </source>
</evidence>
<proteinExistence type="inferred from homology"/>
<evidence type="ECO:0000313" key="7">
    <source>
        <dbReference type="EMBL" id="GMG37363.1"/>
    </source>
</evidence>
<dbReference type="Pfam" id="PF02724">
    <property type="entry name" value="CDC45"/>
    <property type="match status" value="1"/>
</dbReference>
<name>A0A9W6YZQ2_AMBMO</name>
<keyword evidence="4" id="KW-0539">Nucleus</keyword>
<dbReference type="GO" id="GO:1902977">
    <property type="term" value="P:mitotic DNA replication preinitiation complex assembly"/>
    <property type="evidence" value="ECO:0007669"/>
    <property type="project" value="TreeGrafter"/>
</dbReference>
<dbReference type="EMBL" id="BSXU01002418">
    <property type="protein sequence ID" value="GMG37363.1"/>
    <property type="molecule type" value="Genomic_DNA"/>
</dbReference>
<dbReference type="OrthoDB" id="10258882at2759"/>
<dbReference type="GO" id="GO:0003682">
    <property type="term" value="F:chromatin binding"/>
    <property type="evidence" value="ECO:0007669"/>
    <property type="project" value="TreeGrafter"/>
</dbReference>
<dbReference type="PANTHER" id="PTHR10507:SF0">
    <property type="entry name" value="CELL DIVISION CONTROL PROTEIN 45 HOMOLOG"/>
    <property type="match status" value="1"/>
</dbReference>